<dbReference type="RefSeq" id="WP_011249082.1">
    <property type="nucleotide sequence ID" value="NC_006624.1"/>
</dbReference>
<dbReference type="GeneID" id="78446632"/>
<name>Q5JFF7_THEKO</name>
<evidence type="ECO:0000313" key="1">
    <source>
        <dbReference type="EMBL" id="BAD84316.1"/>
    </source>
</evidence>
<dbReference type="eggNOG" id="arCOG10034">
    <property type="taxonomic scope" value="Archaea"/>
</dbReference>
<dbReference type="PATRIC" id="fig|69014.16.peg.127"/>
<dbReference type="AlphaFoldDB" id="Q5JFF7"/>
<gene>
    <name evidence="1" type="ordered locus">TK0127</name>
</gene>
<dbReference type="KEGG" id="tko:TK0127"/>
<accession>Q5JFF7</accession>
<keyword evidence="2" id="KW-1185">Reference proteome</keyword>
<dbReference type="InParanoid" id="Q5JFF7"/>
<reference evidence="1 2" key="1">
    <citation type="journal article" date="2005" name="Genome Res.">
        <title>Complete genome sequence of the hyperthermophilic archaeon Thermococcus kodakaraensis KOD1 and comparison with Pyrococcus genomes.</title>
        <authorList>
            <person name="Fukui T."/>
            <person name="Atomi H."/>
            <person name="Kanai T."/>
            <person name="Matsumi R."/>
            <person name="Fujiwara S."/>
            <person name="Imanaka T."/>
        </authorList>
    </citation>
    <scope>NUCLEOTIDE SEQUENCE [LARGE SCALE GENOMIC DNA]</scope>
    <source>
        <strain evidence="2">ATCC BAA-918 / JCM 12380 / KOD1</strain>
    </source>
</reference>
<sequence>MGEIVIVVPKGLEKIIQRKISLLLRKEEKKGLKKDILKKYLGKFSGSINEEEWYFQ</sequence>
<proteinExistence type="predicted"/>
<protein>
    <submittedName>
        <fullName evidence="1">Uncharacterized protein</fullName>
    </submittedName>
</protein>
<dbReference type="Proteomes" id="UP000000536">
    <property type="component" value="Chromosome"/>
</dbReference>
<dbReference type="STRING" id="69014.TK0127"/>
<dbReference type="HOGENOM" id="CLU_3003349_0_0_2"/>
<evidence type="ECO:0000313" key="2">
    <source>
        <dbReference type="Proteomes" id="UP000000536"/>
    </source>
</evidence>
<dbReference type="EnsemblBacteria" id="BAD84316">
    <property type="protein sequence ID" value="BAD84316"/>
    <property type="gene ID" value="TK0127"/>
</dbReference>
<dbReference type="EMBL" id="AP006878">
    <property type="protein sequence ID" value="BAD84316.1"/>
    <property type="molecule type" value="Genomic_DNA"/>
</dbReference>
<organism evidence="1 2">
    <name type="scientific">Thermococcus kodakarensis (strain ATCC BAA-918 / JCM 12380 / KOD1)</name>
    <name type="common">Pyrococcus kodakaraensis (strain KOD1)</name>
    <dbReference type="NCBI Taxonomy" id="69014"/>
    <lineage>
        <taxon>Archaea</taxon>
        <taxon>Methanobacteriati</taxon>
        <taxon>Methanobacteriota</taxon>
        <taxon>Thermococci</taxon>
        <taxon>Thermococcales</taxon>
        <taxon>Thermococcaceae</taxon>
        <taxon>Thermococcus</taxon>
    </lineage>
</organism>